<keyword evidence="2" id="KW-0378">Hydrolase</keyword>
<dbReference type="EMBL" id="QBMP01000110">
    <property type="protein sequence ID" value="PZO54758.1"/>
    <property type="molecule type" value="Genomic_DNA"/>
</dbReference>
<evidence type="ECO:0000259" key="1">
    <source>
        <dbReference type="Pfam" id="PF12697"/>
    </source>
</evidence>
<dbReference type="SUPFAM" id="SSF53474">
    <property type="entry name" value="alpha/beta-Hydrolases"/>
    <property type="match status" value="1"/>
</dbReference>
<proteinExistence type="predicted"/>
<name>A0A2W4ZIR5_9CYAN</name>
<dbReference type="Pfam" id="PF12697">
    <property type="entry name" value="Abhydrolase_6"/>
    <property type="match status" value="1"/>
</dbReference>
<comment type="caution">
    <text evidence="2">The sequence shown here is derived from an EMBL/GenBank/DDBJ whole genome shotgun (WGS) entry which is preliminary data.</text>
</comment>
<dbReference type="InterPro" id="IPR029058">
    <property type="entry name" value="AB_hydrolase_fold"/>
</dbReference>
<evidence type="ECO:0000313" key="3">
    <source>
        <dbReference type="Proteomes" id="UP000249794"/>
    </source>
</evidence>
<dbReference type="Proteomes" id="UP000249794">
    <property type="component" value="Unassembled WGS sequence"/>
</dbReference>
<organism evidence="2 3">
    <name type="scientific">Phormidesmis priestleyi</name>
    <dbReference type="NCBI Taxonomy" id="268141"/>
    <lineage>
        <taxon>Bacteria</taxon>
        <taxon>Bacillati</taxon>
        <taxon>Cyanobacteriota</taxon>
        <taxon>Cyanophyceae</taxon>
        <taxon>Leptolyngbyales</taxon>
        <taxon>Leptolyngbyaceae</taxon>
        <taxon>Phormidesmis</taxon>
    </lineage>
</organism>
<feature type="domain" description="AB hydrolase-1" evidence="1">
    <location>
        <begin position="28"/>
        <end position="229"/>
    </location>
</feature>
<dbReference type="GO" id="GO:0016787">
    <property type="term" value="F:hydrolase activity"/>
    <property type="evidence" value="ECO:0007669"/>
    <property type="project" value="UniProtKB-KW"/>
</dbReference>
<sequence length="249" mass="28561">MQRHRLMNSPTQDAAATDSPPALKPIYFISGLGADERIFQWLRYDGYRPVHVHWLPPERAESIEHYAQRLCESIPDKRPIIVGLSFGGIVAIEIAKQIDAQKVVLLSSVKQSSEVPIYYKLFRALPIHRILPFKSALWAFYWLAYWLFSPEGIEQKQLLKTVLLETDPHFLKWALHKVVVWENQEVPGNLVQIHGKCDRIFPFRLVSPDYALEHCGHLMVMNQAQAVSDLLKELVSETQADPQAVVTDE</sequence>
<reference evidence="3" key="1">
    <citation type="submission" date="2018-04" db="EMBL/GenBank/DDBJ databases">
        <authorList>
            <person name="Cornet L."/>
        </authorList>
    </citation>
    <scope>NUCLEOTIDE SEQUENCE [LARGE SCALE GENOMIC DNA]</scope>
</reference>
<dbReference type="InterPro" id="IPR000073">
    <property type="entry name" value="AB_hydrolase_1"/>
</dbReference>
<gene>
    <name evidence="2" type="ORF">DCF15_11465</name>
</gene>
<dbReference type="AlphaFoldDB" id="A0A2W4ZIR5"/>
<reference evidence="2 3" key="2">
    <citation type="submission" date="2018-06" db="EMBL/GenBank/DDBJ databases">
        <title>Metagenomic assembly of (sub)arctic Cyanobacteria and their associated microbiome from non-axenic cultures.</title>
        <authorList>
            <person name="Baurain D."/>
        </authorList>
    </citation>
    <scope>NUCLEOTIDE SEQUENCE [LARGE SCALE GENOMIC DNA]</scope>
    <source>
        <strain evidence="2">ULC027bin1</strain>
    </source>
</reference>
<protein>
    <submittedName>
        <fullName evidence="2">Alpha/beta hydrolase</fullName>
    </submittedName>
</protein>
<dbReference type="Gene3D" id="3.40.50.1820">
    <property type="entry name" value="alpha/beta hydrolase"/>
    <property type="match status" value="1"/>
</dbReference>
<accession>A0A2W4ZIR5</accession>
<evidence type="ECO:0000313" key="2">
    <source>
        <dbReference type="EMBL" id="PZO54758.1"/>
    </source>
</evidence>